<dbReference type="Gene3D" id="3.10.450.50">
    <property type="match status" value="1"/>
</dbReference>
<dbReference type="AlphaFoldDB" id="U1HUM8"/>
<evidence type="ECO:0000313" key="2">
    <source>
        <dbReference type="EMBL" id="ERF73024.1"/>
    </source>
</evidence>
<gene>
    <name evidence="2" type="ORF">EPUS_07118</name>
</gene>
<organism evidence="2 3">
    <name type="scientific">Endocarpon pusillum (strain Z07020 / HMAS-L-300199)</name>
    <name type="common">Lichen-forming fungus</name>
    <dbReference type="NCBI Taxonomy" id="1263415"/>
    <lineage>
        <taxon>Eukaryota</taxon>
        <taxon>Fungi</taxon>
        <taxon>Dikarya</taxon>
        <taxon>Ascomycota</taxon>
        <taxon>Pezizomycotina</taxon>
        <taxon>Eurotiomycetes</taxon>
        <taxon>Chaetothyriomycetidae</taxon>
        <taxon>Verrucariales</taxon>
        <taxon>Verrucariaceae</taxon>
        <taxon>Endocarpon</taxon>
    </lineage>
</organism>
<feature type="domain" description="SnoaL-like" evidence="1">
    <location>
        <begin position="11"/>
        <end position="121"/>
    </location>
</feature>
<dbReference type="RefSeq" id="XP_007801339.1">
    <property type="nucleotide sequence ID" value="XM_007803148.1"/>
</dbReference>
<evidence type="ECO:0000259" key="1">
    <source>
        <dbReference type="Pfam" id="PF12680"/>
    </source>
</evidence>
<dbReference type="SUPFAM" id="SSF54427">
    <property type="entry name" value="NTF2-like"/>
    <property type="match status" value="1"/>
</dbReference>
<accession>U1HUM8</accession>
<dbReference type="HOGENOM" id="CLU_1740513_0_0_1"/>
<protein>
    <recommendedName>
        <fullName evidence="1">SnoaL-like domain-containing protein</fullName>
    </recommendedName>
</protein>
<evidence type="ECO:0000313" key="3">
    <source>
        <dbReference type="Proteomes" id="UP000019373"/>
    </source>
</evidence>
<dbReference type="Pfam" id="PF12680">
    <property type="entry name" value="SnoaL_2"/>
    <property type="match status" value="1"/>
</dbReference>
<dbReference type="GeneID" id="19242005"/>
<proteinExistence type="predicted"/>
<keyword evidence="3" id="KW-1185">Reference proteome</keyword>
<dbReference type="EMBL" id="KE721000">
    <property type="protein sequence ID" value="ERF73024.1"/>
    <property type="molecule type" value="Genomic_DNA"/>
</dbReference>
<sequence length="150" mass="17164">MSPPPTKEKFDAYLKAFNTHNASDYGQYYAVDFHVHLPGVPPTKSRAETVALFETGLSFCRETLHPTWLQFTERSVAMEACVRTEALVEIDFPFPFTGKTYKKGEKFTYPIIVHYEYNDDLFITTFRSFSEVLNPDPGYGIAKEVLPGYD</sequence>
<name>U1HUM8_ENDPU</name>
<reference evidence="3" key="1">
    <citation type="journal article" date="2014" name="BMC Genomics">
        <title>Genome characteristics reveal the impact of lichenization on lichen-forming fungus Endocarpon pusillum Hedwig (Verrucariales, Ascomycota).</title>
        <authorList>
            <person name="Wang Y.-Y."/>
            <person name="Liu B."/>
            <person name="Zhang X.-Y."/>
            <person name="Zhou Q.-M."/>
            <person name="Zhang T."/>
            <person name="Li H."/>
            <person name="Yu Y.-F."/>
            <person name="Zhang X.-L."/>
            <person name="Hao X.-Y."/>
            <person name="Wang M."/>
            <person name="Wang L."/>
            <person name="Wei J.-C."/>
        </authorList>
    </citation>
    <scope>NUCLEOTIDE SEQUENCE [LARGE SCALE GENOMIC DNA]</scope>
    <source>
        <strain evidence="3">Z07020 / HMAS-L-300199</strain>
    </source>
</reference>
<dbReference type="InterPro" id="IPR037401">
    <property type="entry name" value="SnoaL-like"/>
</dbReference>
<dbReference type="OrthoDB" id="5370186at2759"/>
<dbReference type="Proteomes" id="UP000019373">
    <property type="component" value="Unassembled WGS sequence"/>
</dbReference>
<dbReference type="InterPro" id="IPR032710">
    <property type="entry name" value="NTF2-like_dom_sf"/>
</dbReference>